<evidence type="ECO:0000256" key="5">
    <source>
        <dbReference type="SAM" id="Coils"/>
    </source>
</evidence>
<evidence type="ECO:0000259" key="6">
    <source>
        <dbReference type="PROSITE" id="PS51154"/>
    </source>
</evidence>
<proteinExistence type="inferred from homology"/>
<dbReference type="RefSeq" id="XP_015467880.1">
    <property type="nucleotide sequence ID" value="XM_015611289.1"/>
</dbReference>
<comment type="similarity">
    <text evidence="1">Belongs to the POA1 family.</text>
</comment>
<dbReference type="OrthoDB" id="2155246at2759"/>
<dbReference type="InterPro" id="IPR050892">
    <property type="entry name" value="ADP-ribose_metab_enzymes"/>
</dbReference>
<name>A0A0V1Q037_9ASCO</name>
<dbReference type="PANTHER" id="PTHR12521">
    <property type="entry name" value="PROTEIN C6ORF130"/>
    <property type="match status" value="1"/>
</dbReference>
<comment type="caution">
    <text evidence="7">The sequence shown here is derived from an EMBL/GenBank/DDBJ whole genome shotgun (WGS) entry which is preliminary data.</text>
</comment>
<dbReference type="Pfam" id="PF01661">
    <property type="entry name" value="Macro"/>
    <property type="match status" value="1"/>
</dbReference>
<accession>A0A0V1Q037</accession>
<protein>
    <recommendedName>
        <fullName evidence="3">ADP-ribose 1''-phosphate phosphatase</fullName>
        <ecNumber evidence="2">3.1.3.84</ecNumber>
    </recommendedName>
</protein>
<keyword evidence="5" id="KW-0175">Coiled coil</keyword>
<evidence type="ECO:0000313" key="8">
    <source>
        <dbReference type="Proteomes" id="UP000054251"/>
    </source>
</evidence>
<feature type="coiled-coil region" evidence="5">
    <location>
        <begin position="111"/>
        <end position="138"/>
    </location>
</feature>
<evidence type="ECO:0000256" key="3">
    <source>
        <dbReference type="ARBA" id="ARBA00019744"/>
    </source>
</evidence>
<dbReference type="PANTHER" id="PTHR12521:SF0">
    <property type="entry name" value="ADP-RIBOSE GLYCOHYDROLASE OARD1"/>
    <property type="match status" value="1"/>
</dbReference>
<dbReference type="Gene3D" id="3.40.220.10">
    <property type="entry name" value="Leucine Aminopeptidase, subunit E, domain 1"/>
    <property type="match status" value="1"/>
</dbReference>
<dbReference type="PROSITE" id="PS51154">
    <property type="entry name" value="MACRO"/>
    <property type="match status" value="1"/>
</dbReference>
<evidence type="ECO:0000256" key="4">
    <source>
        <dbReference type="ARBA" id="ARBA00034427"/>
    </source>
</evidence>
<dbReference type="GO" id="GO:0140291">
    <property type="term" value="P:peptidyl-glutamate ADP-deribosylation"/>
    <property type="evidence" value="ECO:0007669"/>
    <property type="project" value="TreeGrafter"/>
</dbReference>
<comment type="catalytic activity">
    <reaction evidence="4">
        <text>ADP-alpha-D-ribose 1''-phosphate + H2O = ADP-D-ribose + phosphate</text>
        <dbReference type="Rhea" id="RHEA:25029"/>
        <dbReference type="ChEBI" id="CHEBI:15377"/>
        <dbReference type="ChEBI" id="CHEBI:43474"/>
        <dbReference type="ChEBI" id="CHEBI:57967"/>
        <dbReference type="ChEBI" id="CHEBI:58753"/>
        <dbReference type="EC" id="3.1.3.84"/>
    </reaction>
</comment>
<dbReference type="Proteomes" id="UP000054251">
    <property type="component" value="Unassembled WGS sequence"/>
</dbReference>
<sequence>MIKYIKGDLFTHTPSSRSGISIFAHACNCRGSWGGGIATVFYRKFPSAFKIYANYCNQYSDDPSKLLGTTLLIPSSSSDPGNENGQKTVYVACLFTSDYYGKKKLTPSDIAANTDLSMKDLSTQLELLKKEKEIESTEKGELVVNMPKINAGLFAVPWENTEEVLRKFDNLHINVYVVD</sequence>
<evidence type="ECO:0000256" key="2">
    <source>
        <dbReference type="ARBA" id="ARBA00012983"/>
    </source>
</evidence>
<dbReference type="AlphaFoldDB" id="A0A0V1Q037"/>
<reference evidence="7 8" key="1">
    <citation type="submission" date="2015-11" db="EMBL/GenBank/DDBJ databases">
        <title>The genome of Debaryomyces fabryi.</title>
        <authorList>
            <person name="Tafer H."/>
            <person name="Lopandic K."/>
        </authorList>
    </citation>
    <scope>NUCLEOTIDE SEQUENCE [LARGE SCALE GENOMIC DNA]</scope>
    <source>
        <strain evidence="7 8">CBS 789</strain>
    </source>
</reference>
<dbReference type="EMBL" id="LMYN01000043">
    <property type="protein sequence ID" value="KSA01778.1"/>
    <property type="molecule type" value="Genomic_DNA"/>
</dbReference>
<organism evidence="7 8">
    <name type="scientific">Debaryomyces fabryi</name>
    <dbReference type="NCBI Taxonomy" id="58627"/>
    <lineage>
        <taxon>Eukaryota</taxon>
        <taxon>Fungi</taxon>
        <taxon>Dikarya</taxon>
        <taxon>Ascomycota</taxon>
        <taxon>Saccharomycotina</taxon>
        <taxon>Pichiomycetes</taxon>
        <taxon>Debaryomycetaceae</taxon>
        <taxon>Debaryomyces</taxon>
    </lineage>
</organism>
<dbReference type="InterPro" id="IPR002589">
    <property type="entry name" value="Macro_dom"/>
</dbReference>
<dbReference type="InterPro" id="IPR043472">
    <property type="entry name" value="Macro_dom-like"/>
</dbReference>
<keyword evidence="8" id="KW-1185">Reference proteome</keyword>
<dbReference type="SUPFAM" id="SSF52949">
    <property type="entry name" value="Macro domain-like"/>
    <property type="match status" value="1"/>
</dbReference>
<evidence type="ECO:0000256" key="1">
    <source>
        <dbReference type="ARBA" id="ARBA00006575"/>
    </source>
</evidence>
<gene>
    <name evidence="7" type="ORF">AC631_02459</name>
</gene>
<evidence type="ECO:0000313" key="7">
    <source>
        <dbReference type="EMBL" id="KSA01778.1"/>
    </source>
</evidence>
<dbReference type="SMART" id="SM00506">
    <property type="entry name" value="A1pp"/>
    <property type="match status" value="1"/>
</dbReference>
<dbReference type="GeneID" id="26839468"/>
<feature type="domain" description="Macro" evidence="6">
    <location>
        <begin position="1"/>
        <end position="179"/>
    </location>
</feature>
<dbReference type="CDD" id="cd02901">
    <property type="entry name" value="Macro_Poa1p-like"/>
    <property type="match status" value="1"/>
</dbReference>
<dbReference type="EC" id="3.1.3.84" evidence="2"/>